<dbReference type="KEGG" id="bva:BVAF_380"/>
<dbReference type="HOGENOM" id="CLU_2631104_0_0_6"/>
<dbReference type="Proteomes" id="UP000007464">
    <property type="component" value="Chromosome"/>
</dbReference>
<dbReference type="EMBL" id="CP002189">
    <property type="protein sequence ID" value="ADV33773.1"/>
    <property type="molecule type" value="Genomic_DNA"/>
</dbReference>
<protein>
    <submittedName>
        <fullName evidence="1">Uncharacterized protein</fullName>
    </submittedName>
</protein>
<sequence length="77" mass="8894">MAEFFNRTGMPSFIGKNTLSMKQINLVFFKFKNSFLWQIGHTIISSNFFLLSNNLGTSNIVYISINKILLPRLKLAY</sequence>
<gene>
    <name evidence="1" type="primary">ycaR</name>
    <name evidence="1" type="ordered locus">BVAF_380</name>
</gene>
<accession>E8Q679</accession>
<evidence type="ECO:0000313" key="2">
    <source>
        <dbReference type="Proteomes" id="UP000007464"/>
    </source>
</evidence>
<proteinExistence type="predicted"/>
<organism evidence="1 2">
    <name type="scientific">Blochmanniella vafra (strain BVAF)</name>
    <dbReference type="NCBI Taxonomy" id="859654"/>
    <lineage>
        <taxon>Bacteria</taxon>
        <taxon>Pseudomonadati</taxon>
        <taxon>Pseudomonadota</taxon>
        <taxon>Gammaproteobacteria</taxon>
        <taxon>Enterobacterales</taxon>
        <taxon>Enterobacteriaceae</taxon>
        <taxon>ant endosymbionts</taxon>
        <taxon>Candidatus Blochmanniella</taxon>
    </lineage>
</organism>
<keyword evidence="2" id="KW-1185">Reference proteome</keyword>
<name>E8Q679_BLOVB</name>
<dbReference type="AlphaFoldDB" id="E8Q679"/>
<reference evidence="1 2" key="1">
    <citation type="journal article" date="2010" name="BMC Genomics">
        <title>Unprecedented loss of ammonia assimilation capability in a urease-encoding bacterial mutualist.</title>
        <authorList>
            <person name="Williams L.E."/>
            <person name="Wernegreen J.J."/>
        </authorList>
    </citation>
    <scope>NUCLEOTIDE SEQUENCE [LARGE SCALE GENOMIC DNA]</scope>
    <source>
        <strain evidence="1 2">BVAF</strain>
    </source>
</reference>
<evidence type="ECO:0000313" key="1">
    <source>
        <dbReference type="EMBL" id="ADV33773.1"/>
    </source>
</evidence>